<evidence type="ECO:0000313" key="1">
    <source>
        <dbReference type="EMBL" id="OPJ73585.1"/>
    </source>
</evidence>
<sequence length="118" mass="13328">MLLSNLNEAKDNQPTTCTDPWTCTSPCVFCRPNPTLYEVFSTFQNSQRNQEVPAMEVYQHLPLARALLGVWHGDKDKDSLLDTLHTVTCRKDGMMPRQKLAKTFALGMDIEQKIGLDG</sequence>
<dbReference type="Proteomes" id="UP000190648">
    <property type="component" value="Unassembled WGS sequence"/>
</dbReference>
<evidence type="ECO:0000313" key="2">
    <source>
        <dbReference type="Proteomes" id="UP000190648"/>
    </source>
</evidence>
<reference evidence="1 2" key="1">
    <citation type="submission" date="2016-02" db="EMBL/GenBank/DDBJ databases">
        <title>Band-tailed pigeon sequencing and assembly.</title>
        <authorList>
            <person name="Soares A.E."/>
            <person name="Novak B.J."/>
            <person name="Rice E.S."/>
            <person name="O'Connell B."/>
            <person name="Chang D."/>
            <person name="Weber S."/>
            <person name="Shapiro B."/>
        </authorList>
    </citation>
    <scope>NUCLEOTIDE SEQUENCE [LARGE SCALE GENOMIC DNA]</scope>
    <source>
        <strain evidence="1">BTP2013</strain>
        <tissue evidence="1">Blood</tissue>
    </source>
</reference>
<dbReference type="EMBL" id="LSYS01006902">
    <property type="protein sequence ID" value="OPJ73585.1"/>
    <property type="molecule type" value="Genomic_DNA"/>
</dbReference>
<keyword evidence="2" id="KW-1185">Reference proteome</keyword>
<comment type="caution">
    <text evidence="1">The sequence shown here is derived from an EMBL/GenBank/DDBJ whole genome shotgun (WGS) entry which is preliminary data.</text>
</comment>
<organism evidence="1 2">
    <name type="scientific">Patagioenas fasciata monilis</name>
    <dbReference type="NCBI Taxonomy" id="372326"/>
    <lineage>
        <taxon>Eukaryota</taxon>
        <taxon>Metazoa</taxon>
        <taxon>Chordata</taxon>
        <taxon>Craniata</taxon>
        <taxon>Vertebrata</taxon>
        <taxon>Euteleostomi</taxon>
        <taxon>Archelosauria</taxon>
        <taxon>Archosauria</taxon>
        <taxon>Dinosauria</taxon>
        <taxon>Saurischia</taxon>
        <taxon>Theropoda</taxon>
        <taxon>Coelurosauria</taxon>
        <taxon>Aves</taxon>
        <taxon>Neognathae</taxon>
        <taxon>Neoaves</taxon>
        <taxon>Columbimorphae</taxon>
        <taxon>Columbiformes</taxon>
        <taxon>Columbidae</taxon>
        <taxon>Patagioenas</taxon>
    </lineage>
</organism>
<accession>A0A1V4JNG5</accession>
<dbReference type="AlphaFoldDB" id="A0A1V4JNG5"/>
<gene>
    <name evidence="1" type="ORF">AV530_005910</name>
</gene>
<proteinExistence type="predicted"/>
<protein>
    <submittedName>
        <fullName evidence="1">Uncharacterized protein</fullName>
    </submittedName>
</protein>
<name>A0A1V4JNG5_PATFA</name>